<accession>A0A3P1BRH1</accession>
<organism evidence="7 8">
    <name type="scientific">Larkinella rosea</name>
    <dbReference type="NCBI Taxonomy" id="2025312"/>
    <lineage>
        <taxon>Bacteria</taxon>
        <taxon>Pseudomonadati</taxon>
        <taxon>Bacteroidota</taxon>
        <taxon>Cytophagia</taxon>
        <taxon>Cytophagales</taxon>
        <taxon>Spirosomataceae</taxon>
        <taxon>Larkinella</taxon>
    </lineage>
</organism>
<dbReference type="PANTHER" id="PTHR43133:SF46">
    <property type="entry name" value="RNA POLYMERASE SIGMA-70 FACTOR ECF SUBFAMILY"/>
    <property type="match status" value="1"/>
</dbReference>
<evidence type="ECO:0000259" key="5">
    <source>
        <dbReference type="Pfam" id="PF04542"/>
    </source>
</evidence>
<comment type="caution">
    <text evidence="7">The sequence shown here is derived from an EMBL/GenBank/DDBJ whole genome shotgun (WGS) entry which is preliminary data.</text>
</comment>
<sequence>MVPIYPLPGDLWYAFRQGDEAAFQQIYRLYARDLLNYGYKVTNDVPLIEDSIHDLFIELWQSRANLSDTDSIRFYLFRSLRNKINKTRNRDLFFQASDIDQIQMPIDDFIIENQLIEHERVEQVHRQLQKSYGLLTPRQQEALNLRFYQHFSNDEIARIMGVNYQSACRFIYSALKTLREAVRILSFWPLWVGLEGLFKHIQP</sequence>
<dbReference type="GO" id="GO:0006352">
    <property type="term" value="P:DNA-templated transcription initiation"/>
    <property type="evidence" value="ECO:0007669"/>
    <property type="project" value="InterPro"/>
</dbReference>
<gene>
    <name evidence="7" type="ORF">EHT25_09145</name>
</gene>
<evidence type="ECO:0000256" key="1">
    <source>
        <dbReference type="ARBA" id="ARBA00010641"/>
    </source>
</evidence>
<feature type="domain" description="RNA polymerase sigma-70 region 2" evidence="5">
    <location>
        <begin position="26"/>
        <end position="84"/>
    </location>
</feature>
<keyword evidence="8" id="KW-1185">Reference proteome</keyword>
<dbReference type="InterPro" id="IPR013325">
    <property type="entry name" value="RNA_pol_sigma_r2"/>
</dbReference>
<dbReference type="InterPro" id="IPR013324">
    <property type="entry name" value="RNA_pol_sigma_r3/r4-like"/>
</dbReference>
<dbReference type="EMBL" id="RQJO01000008">
    <property type="protein sequence ID" value="RRB03695.1"/>
    <property type="molecule type" value="Genomic_DNA"/>
</dbReference>
<evidence type="ECO:0000256" key="2">
    <source>
        <dbReference type="ARBA" id="ARBA00023015"/>
    </source>
</evidence>
<dbReference type="NCBIfam" id="TIGR02937">
    <property type="entry name" value="sigma70-ECF"/>
    <property type="match status" value="1"/>
</dbReference>
<keyword evidence="4" id="KW-0804">Transcription</keyword>
<feature type="domain" description="RNA polymerase sigma factor 70 region 4 type 2" evidence="6">
    <location>
        <begin position="133"/>
        <end position="178"/>
    </location>
</feature>
<evidence type="ECO:0000313" key="7">
    <source>
        <dbReference type="EMBL" id="RRB03695.1"/>
    </source>
</evidence>
<dbReference type="Pfam" id="PF08281">
    <property type="entry name" value="Sigma70_r4_2"/>
    <property type="match status" value="1"/>
</dbReference>
<dbReference type="InterPro" id="IPR014284">
    <property type="entry name" value="RNA_pol_sigma-70_dom"/>
</dbReference>
<dbReference type="Gene3D" id="1.10.10.10">
    <property type="entry name" value="Winged helix-like DNA-binding domain superfamily/Winged helix DNA-binding domain"/>
    <property type="match status" value="1"/>
</dbReference>
<dbReference type="OrthoDB" id="9150024at2"/>
<dbReference type="Gene3D" id="1.10.1740.10">
    <property type="match status" value="1"/>
</dbReference>
<evidence type="ECO:0000259" key="6">
    <source>
        <dbReference type="Pfam" id="PF08281"/>
    </source>
</evidence>
<name>A0A3P1BRH1_9BACT</name>
<dbReference type="GO" id="GO:0003677">
    <property type="term" value="F:DNA binding"/>
    <property type="evidence" value="ECO:0007669"/>
    <property type="project" value="InterPro"/>
</dbReference>
<dbReference type="InterPro" id="IPR007627">
    <property type="entry name" value="RNA_pol_sigma70_r2"/>
</dbReference>
<proteinExistence type="inferred from homology"/>
<evidence type="ECO:0000256" key="3">
    <source>
        <dbReference type="ARBA" id="ARBA00023082"/>
    </source>
</evidence>
<dbReference type="InterPro" id="IPR039425">
    <property type="entry name" value="RNA_pol_sigma-70-like"/>
</dbReference>
<evidence type="ECO:0000256" key="4">
    <source>
        <dbReference type="ARBA" id="ARBA00023163"/>
    </source>
</evidence>
<dbReference type="Proteomes" id="UP000271925">
    <property type="component" value="Unassembled WGS sequence"/>
</dbReference>
<dbReference type="InterPro" id="IPR036388">
    <property type="entry name" value="WH-like_DNA-bd_sf"/>
</dbReference>
<dbReference type="SUPFAM" id="SSF88659">
    <property type="entry name" value="Sigma3 and sigma4 domains of RNA polymerase sigma factors"/>
    <property type="match status" value="1"/>
</dbReference>
<comment type="similarity">
    <text evidence="1">Belongs to the sigma-70 factor family. ECF subfamily.</text>
</comment>
<reference evidence="7 8" key="1">
    <citation type="submission" date="2018-11" db="EMBL/GenBank/DDBJ databases">
        <authorList>
            <person name="Zhou Z."/>
            <person name="Wang G."/>
        </authorList>
    </citation>
    <scope>NUCLEOTIDE SEQUENCE [LARGE SCALE GENOMIC DNA]</scope>
    <source>
        <strain evidence="7 8">KCTC52004</strain>
    </source>
</reference>
<dbReference type="GO" id="GO:0016987">
    <property type="term" value="F:sigma factor activity"/>
    <property type="evidence" value="ECO:0007669"/>
    <property type="project" value="UniProtKB-KW"/>
</dbReference>
<evidence type="ECO:0000313" key="8">
    <source>
        <dbReference type="Proteomes" id="UP000271925"/>
    </source>
</evidence>
<dbReference type="PANTHER" id="PTHR43133">
    <property type="entry name" value="RNA POLYMERASE ECF-TYPE SIGMA FACTO"/>
    <property type="match status" value="1"/>
</dbReference>
<keyword evidence="2" id="KW-0805">Transcription regulation</keyword>
<dbReference type="SUPFAM" id="SSF88946">
    <property type="entry name" value="Sigma2 domain of RNA polymerase sigma factors"/>
    <property type="match status" value="1"/>
</dbReference>
<keyword evidence="3" id="KW-0731">Sigma factor</keyword>
<protein>
    <submittedName>
        <fullName evidence="7">Sigma-70 family RNA polymerase sigma factor</fullName>
    </submittedName>
</protein>
<dbReference type="InterPro" id="IPR013249">
    <property type="entry name" value="RNA_pol_sigma70_r4_t2"/>
</dbReference>
<dbReference type="Pfam" id="PF04542">
    <property type="entry name" value="Sigma70_r2"/>
    <property type="match status" value="1"/>
</dbReference>
<dbReference type="AlphaFoldDB" id="A0A3P1BRH1"/>